<dbReference type="PIRSF" id="PIRSF030140">
    <property type="entry name" value="UCP030140"/>
    <property type="match status" value="1"/>
</dbReference>
<dbReference type="Gene3D" id="1.10.4010.10">
    <property type="entry name" value="Type II deoxyuridine triphosphatase"/>
    <property type="match status" value="1"/>
</dbReference>
<name>A0ABQ1H2M7_9BACL</name>
<dbReference type="InterPro" id="IPR014871">
    <property type="entry name" value="dUTPase/dCTP_pyrophosphatase"/>
</dbReference>
<organism evidence="1 2">
    <name type="scientific">Kroppenstedtia guangzhouensis</name>
    <dbReference type="NCBI Taxonomy" id="1274356"/>
    <lineage>
        <taxon>Bacteria</taxon>
        <taxon>Bacillati</taxon>
        <taxon>Bacillota</taxon>
        <taxon>Bacilli</taxon>
        <taxon>Bacillales</taxon>
        <taxon>Thermoactinomycetaceae</taxon>
        <taxon>Kroppenstedtia</taxon>
    </lineage>
</organism>
<dbReference type="Pfam" id="PF08761">
    <property type="entry name" value="dUTPase_2"/>
    <property type="match status" value="1"/>
</dbReference>
<proteinExistence type="predicted"/>
<sequence length="159" mass="18661">MDLIKLFQIQKELDDRIVKEKGLEGRSLWGDKVLALQVELGELANEWRGFKFWSNDQKPRIKRMLEEYVDCFHFVLSIGLDMGIESSDLPKYIPRQYTISDQFKSLMAFTNEDGTPMEWEDLLGSFLGLGHMLGFTFSEIEKAYLKKNEINHQRQEEGY</sequence>
<dbReference type="RefSeq" id="WP_188433547.1">
    <property type="nucleotide sequence ID" value="NZ_BMEX01000021.1"/>
</dbReference>
<protein>
    <recommendedName>
        <fullName evidence="3">Dimeric dUTPase, all-alpha-NTP-PPase (MazG) superfamily</fullName>
    </recommendedName>
</protein>
<evidence type="ECO:0000313" key="1">
    <source>
        <dbReference type="EMBL" id="GGA56622.1"/>
    </source>
</evidence>
<dbReference type="Proteomes" id="UP000617979">
    <property type="component" value="Unassembled WGS sequence"/>
</dbReference>
<dbReference type="SUPFAM" id="SSF101386">
    <property type="entry name" value="all-alpha NTP pyrophosphatases"/>
    <property type="match status" value="1"/>
</dbReference>
<dbReference type="CDD" id="cd11527">
    <property type="entry name" value="NTP-PPase_dUTPase"/>
    <property type="match status" value="1"/>
</dbReference>
<accession>A0ABQ1H2M7</accession>
<gene>
    <name evidence="1" type="ORF">GCM10007416_32300</name>
</gene>
<evidence type="ECO:0000313" key="2">
    <source>
        <dbReference type="Proteomes" id="UP000617979"/>
    </source>
</evidence>
<evidence type="ECO:0008006" key="3">
    <source>
        <dbReference type="Google" id="ProtNLM"/>
    </source>
</evidence>
<keyword evidence="2" id="KW-1185">Reference proteome</keyword>
<comment type="caution">
    <text evidence="1">The sequence shown here is derived from an EMBL/GenBank/DDBJ whole genome shotgun (WGS) entry which is preliminary data.</text>
</comment>
<dbReference type="InterPro" id="IPR016947">
    <property type="entry name" value="UCP030140"/>
</dbReference>
<dbReference type="EMBL" id="BMEX01000021">
    <property type="protein sequence ID" value="GGA56622.1"/>
    <property type="molecule type" value="Genomic_DNA"/>
</dbReference>
<reference evidence="2" key="1">
    <citation type="journal article" date="2019" name="Int. J. Syst. Evol. Microbiol.">
        <title>The Global Catalogue of Microorganisms (GCM) 10K type strain sequencing project: providing services to taxonomists for standard genome sequencing and annotation.</title>
        <authorList>
            <consortium name="The Broad Institute Genomics Platform"/>
            <consortium name="The Broad Institute Genome Sequencing Center for Infectious Disease"/>
            <person name="Wu L."/>
            <person name="Ma J."/>
        </authorList>
    </citation>
    <scope>NUCLEOTIDE SEQUENCE [LARGE SCALE GENOMIC DNA]</scope>
    <source>
        <strain evidence="2">CGMCC 1.12404</strain>
    </source>
</reference>